<reference evidence="2 3" key="1">
    <citation type="submission" date="2020-07" db="EMBL/GenBank/DDBJ databases">
        <title>Draft genome and description of Microvirga mediterraneensis Marseille-Q2068 sp. nov.</title>
        <authorList>
            <person name="Boxberger M."/>
        </authorList>
    </citation>
    <scope>NUCLEOTIDE SEQUENCE [LARGE SCALE GENOMIC DNA]</scope>
    <source>
        <strain evidence="2 3">Marseille-Q2068</strain>
    </source>
</reference>
<accession>A0A838BU46</accession>
<dbReference type="EMBL" id="JACDXJ010000004">
    <property type="protein sequence ID" value="MBA1159384.1"/>
    <property type="molecule type" value="Genomic_DNA"/>
</dbReference>
<sequence length="134" mass="14402">MANRKNENTTRDDVNQGDVRATVAEDPTPRPSNPQTYDGGDPITSDRANPVGTEVDNTAEGAPDPAPVVVPAGQQMVVLQAPEHEQLDGARVRLTQKSYINDVLFDEGAIIESYSGPAAPHIVEIDDKGNEVKR</sequence>
<protein>
    <submittedName>
        <fullName evidence="2">Uncharacterized protein</fullName>
    </submittedName>
</protein>
<feature type="region of interest" description="Disordered" evidence="1">
    <location>
        <begin position="1"/>
        <end position="68"/>
    </location>
</feature>
<evidence type="ECO:0000256" key="1">
    <source>
        <dbReference type="SAM" id="MobiDB-lite"/>
    </source>
</evidence>
<proteinExistence type="predicted"/>
<name>A0A838BU46_9HYPH</name>
<dbReference type="AlphaFoldDB" id="A0A838BU46"/>
<organism evidence="2 3">
    <name type="scientific">Microvirga mediterraneensis</name>
    <dbReference type="NCBI Taxonomy" id="2754695"/>
    <lineage>
        <taxon>Bacteria</taxon>
        <taxon>Pseudomonadati</taxon>
        <taxon>Pseudomonadota</taxon>
        <taxon>Alphaproteobacteria</taxon>
        <taxon>Hyphomicrobiales</taxon>
        <taxon>Methylobacteriaceae</taxon>
        <taxon>Microvirga</taxon>
    </lineage>
</organism>
<feature type="compositionally biased region" description="Basic and acidic residues" evidence="1">
    <location>
        <begin position="1"/>
        <end position="14"/>
    </location>
</feature>
<evidence type="ECO:0000313" key="2">
    <source>
        <dbReference type="EMBL" id="MBA1159384.1"/>
    </source>
</evidence>
<evidence type="ECO:0000313" key="3">
    <source>
        <dbReference type="Proteomes" id="UP000572984"/>
    </source>
</evidence>
<gene>
    <name evidence="2" type="ORF">H0S73_25230</name>
</gene>
<comment type="caution">
    <text evidence="2">The sequence shown here is derived from an EMBL/GenBank/DDBJ whole genome shotgun (WGS) entry which is preliminary data.</text>
</comment>
<dbReference type="Proteomes" id="UP000572984">
    <property type="component" value="Unassembled WGS sequence"/>
</dbReference>
<keyword evidence="3" id="KW-1185">Reference proteome</keyword>
<dbReference type="RefSeq" id="WP_181054972.1">
    <property type="nucleotide sequence ID" value="NZ_JACDXJ010000004.1"/>
</dbReference>